<keyword evidence="2" id="KW-0808">Transferase</keyword>
<dbReference type="GO" id="GO:0005975">
    <property type="term" value="P:carbohydrate metabolic process"/>
    <property type="evidence" value="ECO:0007669"/>
    <property type="project" value="InterPro"/>
</dbReference>
<dbReference type="Proteomes" id="UP000219050">
    <property type="component" value="Chromosome"/>
</dbReference>
<organism evidence="5 6">
    <name type="scientific">Pacificitalea manganoxidans</name>
    <dbReference type="NCBI Taxonomy" id="1411902"/>
    <lineage>
        <taxon>Bacteria</taxon>
        <taxon>Pseudomonadati</taxon>
        <taxon>Pseudomonadota</taxon>
        <taxon>Alphaproteobacteria</taxon>
        <taxon>Rhodobacterales</taxon>
        <taxon>Paracoccaceae</taxon>
        <taxon>Pacificitalea</taxon>
    </lineage>
</organism>
<dbReference type="EMBL" id="CP021404">
    <property type="protein sequence ID" value="ATI43282.1"/>
    <property type="molecule type" value="Genomic_DNA"/>
</dbReference>
<evidence type="ECO:0000256" key="3">
    <source>
        <dbReference type="PIRSR" id="PIRSR003059-2"/>
    </source>
</evidence>
<feature type="binding site" evidence="3">
    <location>
        <position position="141"/>
    </location>
    <ligand>
        <name>substrate</name>
    </ligand>
</feature>
<dbReference type="KEGG" id="cmag:CBW24_03105"/>
<dbReference type="InterPro" id="IPR006047">
    <property type="entry name" value="GH13_cat_dom"/>
</dbReference>
<dbReference type="SUPFAM" id="SSF51445">
    <property type="entry name" value="(Trans)glycosidases"/>
    <property type="match status" value="1"/>
</dbReference>
<sequence length="593" mass="66957">MSPTFDQKLDALLDVIYPDHDRAGLKHDILAAFWPEGSHRRRRARMPGTALWSERDTVVITYGSTIEDGQHKPLDLLRHFLETWLKDAINGVHILPFFPFTSDDGFAVTDYRAVNSNLGDWTDIARIGADFKLMSDLVLNHVSSQSVWFNEYRQGHPPYDRFFVEASPDDDLDSVTRPRTSPLLRRVDTAMGERHVWCTFSHDQVDLEFRNPEVLLEFLRVMRLHIDQGVRILRLDAVAFLWKEIGTSCIHLPQTHAVVRLMRLLLDYAQEPVVLLTETNVPNAENLSYFGNRNEAHAIYNFSLPPLILNALLCGTSKHLNQWQMAMPPAQLGCAYLNFSASHDGIGMRGVEGIIPDDEADAMIDAVRSFGGLVSMRSTPGGGQRPYEINITFFDAMKGTVAGADGWQFERFLCSQTIVMALEGIPAFYIHSLLATPNDHTGVEKTGVNRAINRHRWHYPDLVERLHDPESDQSRVLTEMKRRIKIRRAQKAFHPNATQFTMQLGEALFGFWRQSLDRDQSVFAIHNVTDTEVRIPAVSLNLIGGDAWIDLLTGERLDEMAGDTAPDTPPSGGAEITFAPYQCRWISNRGGGI</sequence>
<dbReference type="GO" id="GO:0016757">
    <property type="term" value="F:glycosyltransferase activity"/>
    <property type="evidence" value="ECO:0007669"/>
    <property type="project" value="UniProtKB-KW"/>
</dbReference>
<dbReference type="AlphaFoldDB" id="A0A291M2X5"/>
<dbReference type="Gene3D" id="2.60.40.1180">
    <property type="entry name" value="Golgi alpha-mannosidase II"/>
    <property type="match status" value="1"/>
</dbReference>
<proteinExistence type="predicted"/>
<dbReference type="SMART" id="SM00642">
    <property type="entry name" value="Aamy"/>
    <property type="match status" value="1"/>
</dbReference>
<evidence type="ECO:0000313" key="5">
    <source>
        <dbReference type="EMBL" id="ATI43282.1"/>
    </source>
</evidence>
<dbReference type="OrthoDB" id="9805159at2"/>
<dbReference type="InterPro" id="IPR045857">
    <property type="entry name" value="O16G_dom_2"/>
</dbReference>
<feature type="binding site" evidence="3">
    <location>
        <position position="450"/>
    </location>
    <ligand>
        <name>substrate</name>
    </ligand>
</feature>
<keyword evidence="1" id="KW-0328">Glycosyltransferase</keyword>
<evidence type="ECO:0000256" key="2">
    <source>
        <dbReference type="ARBA" id="ARBA00022679"/>
    </source>
</evidence>
<evidence type="ECO:0000256" key="1">
    <source>
        <dbReference type="ARBA" id="ARBA00022676"/>
    </source>
</evidence>
<name>A0A291M2X5_9RHOB</name>
<accession>A0A291M2X5</accession>
<dbReference type="Gene3D" id="3.20.20.80">
    <property type="entry name" value="Glycosidases"/>
    <property type="match status" value="1"/>
</dbReference>
<reference evidence="5 6" key="1">
    <citation type="submission" date="2017-05" db="EMBL/GenBank/DDBJ databases">
        <title>Comparative genomic and metabolic analysis of manganese-oxidizing mechanisms in Celeribater manganoxidans DY25T: its adaption to the environment of polymetallic nodule.</title>
        <authorList>
            <person name="Wang X."/>
        </authorList>
    </citation>
    <scope>NUCLEOTIDE SEQUENCE [LARGE SCALE GENOMIC DNA]</scope>
    <source>
        <strain evidence="5 6">DY25</strain>
    </source>
</reference>
<gene>
    <name evidence="5" type="ORF">CBW24_03105</name>
</gene>
<evidence type="ECO:0000313" key="6">
    <source>
        <dbReference type="Proteomes" id="UP000219050"/>
    </source>
</evidence>
<keyword evidence="6" id="KW-1185">Reference proteome</keyword>
<dbReference type="Pfam" id="PF00128">
    <property type="entry name" value="Alpha-amylase"/>
    <property type="match status" value="1"/>
</dbReference>
<feature type="binding site" evidence="3">
    <location>
        <position position="103"/>
    </location>
    <ligand>
        <name>substrate</name>
    </ligand>
</feature>
<evidence type="ECO:0000259" key="4">
    <source>
        <dbReference type="SMART" id="SM00642"/>
    </source>
</evidence>
<dbReference type="InterPro" id="IPR016377">
    <property type="entry name" value="Sucrose_GGa_phosphorylase-rel"/>
</dbReference>
<dbReference type="Gene3D" id="3.90.400.10">
    <property type="entry name" value="Oligo-1,6-glucosidase, Domain 2"/>
    <property type="match status" value="1"/>
</dbReference>
<feature type="binding site" evidence="3">
    <location>
        <begin position="234"/>
        <end position="236"/>
    </location>
    <ligand>
        <name>substrate</name>
    </ligand>
</feature>
<feature type="binding site" evidence="3">
    <location>
        <begin position="343"/>
        <end position="344"/>
    </location>
    <ligand>
        <name>substrate</name>
    </ligand>
</feature>
<feature type="domain" description="Glycosyl hydrolase family 13 catalytic" evidence="4">
    <location>
        <begin position="56"/>
        <end position="487"/>
    </location>
</feature>
<dbReference type="PANTHER" id="PTHR38784">
    <property type="entry name" value="SUCROSE PHOSPHORYLASE"/>
    <property type="match status" value="1"/>
</dbReference>
<dbReference type="CDD" id="cd11356">
    <property type="entry name" value="AmyAc_Sucrose_phosphorylase-like_1"/>
    <property type="match status" value="1"/>
</dbReference>
<protein>
    <submittedName>
        <fullName evidence="5">Alpha-amylase</fullName>
    </submittedName>
</protein>
<dbReference type="InterPro" id="IPR017853">
    <property type="entry name" value="GH"/>
</dbReference>
<dbReference type="PANTHER" id="PTHR38784:SF1">
    <property type="entry name" value="SUCROSE PHOSPHORYLASE"/>
    <property type="match status" value="1"/>
</dbReference>
<dbReference type="PIRSF" id="PIRSF003059">
    <property type="entry name" value="Sucrose_phosphorylase"/>
    <property type="match status" value="1"/>
</dbReference>
<dbReference type="InterPro" id="IPR033746">
    <property type="entry name" value="GGa_phosphorylase"/>
</dbReference>
<dbReference type="InterPro" id="IPR013780">
    <property type="entry name" value="Glyco_hydro_b"/>
</dbReference>